<protein>
    <submittedName>
        <fullName evidence="2">ABC transporter permease</fullName>
    </submittedName>
</protein>
<evidence type="ECO:0000313" key="2">
    <source>
        <dbReference type="EMBL" id="MDT0445243.1"/>
    </source>
</evidence>
<keyword evidence="1" id="KW-0472">Membrane</keyword>
<feature type="transmembrane region" description="Helical" evidence="1">
    <location>
        <begin position="138"/>
        <end position="158"/>
    </location>
</feature>
<name>A0ABU2S8I6_9ACTN</name>
<reference evidence="3" key="1">
    <citation type="submission" date="2023-07" db="EMBL/GenBank/DDBJ databases">
        <title>30 novel species of actinomycetes from the DSMZ collection.</title>
        <authorList>
            <person name="Nouioui I."/>
        </authorList>
    </citation>
    <scope>NUCLEOTIDE SEQUENCE [LARGE SCALE GENOMIC DNA]</scope>
    <source>
        <strain evidence="3">DSM 41886</strain>
    </source>
</reference>
<proteinExistence type="predicted"/>
<keyword evidence="1" id="KW-0812">Transmembrane</keyword>
<feature type="transmembrane region" description="Helical" evidence="1">
    <location>
        <begin position="53"/>
        <end position="76"/>
    </location>
</feature>
<dbReference type="EMBL" id="JAVREV010000012">
    <property type="protein sequence ID" value="MDT0445243.1"/>
    <property type="molecule type" value="Genomic_DNA"/>
</dbReference>
<feature type="transmembrane region" description="Helical" evidence="1">
    <location>
        <begin position="97"/>
        <end position="118"/>
    </location>
</feature>
<dbReference type="RefSeq" id="WP_311619451.1">
    <property type="nucleotide sequence ID" value="NZ_JAVREV010000012.1"/>
</dbReference>
<evidence type="ECO:0000313" key="3">
    <source>
        <dbReference type="Proteomes" id="UP001183615"/>
    </source>
</evidence>
<organism evidence="2 3">
    <name type="scientific">Streptomyces johnsoniae</name>
    <dbReference type="NCBI Taxonomy" id="3075532"/>
    <lineage>
        <taxon>Bacteria</taxon>
        <taxon>Bacillati</taxon>
        <taxon>Actinomycetota</taxon>
        <taxon>Actinomycetes</taxon>
        <taxon>Kitasatosporales</taxon>
        <taxon>Streptomycetaceae</taxon>
        <taxon>Streptomyces</taxon>
    </lineage>
</organism>
<evidence type="ECO:0000256" key="1">
    <source>
        <dbReference type="SAM" id="Phobius"/>
    </source>
</evidence>
<comment type="caution">
    <text evidence="2">The sequence shown here is derived from an EMBL/GenBank/DDBJ whole genome shotgun (WGS) entry which is preliminary data.</text>
</comment>
<feature type="transmembrane region" description="Helical" evidence="1">
    <location>
        <begin position="165"/>
        <end position="186"/>
    </location>
</feature>
<dbReference type="Proteomes" id="UP001183615">
    <property type="component" value="Unassembled WGS sequence"/>
</dbReference>
<keyword evidence="3" id="KW-1185">Reference proteome</keyword>
<sequence length="248" mass="24993">MTRRFRQALAFEWVKFRSVRSTVWTTAVMAALPAPGAAFVAATGSLQPDDTVLGGSLTLSVPALMLAAVVGALTVCGEYGSGTVRTTFAVVPRRGTVLAAKAVLVAGLLYALALPATAGAYLVGDALLDDGYAQGEPLPALFGVAAAFSVAGLLGLAAGTLIRHAAGTVTAVIAALLLPSMLGPLFGGAERWVAGSSPTAALEKLMQTSDASTDAVGSLGAWPSLLLVTGYTALALLAAAALLRRRDV</sequence>
<feature type="transmembrane region" description="Helical" evidence="1">
    <location>
        <begin position="21"/>
        <end position="41"/>
    </location>
</feature>
<feature type="transmembrane region" description="Helical" evidence="1">
    <location>
        <begin position="221"/>
        <end position="243"/>
    </location>
</feature>
<gene>
    <name evidence="2" type="ORF">RM779_21945</name>
</gene>
<accession>A0ABU2S8I6</accession>
<keyword evidence="1" id="KW-1133">Transmembrane helix</keyword>